<feature type="domain" description="DNA polymerase nu pseudo-exo" evidence="4">
    <location>
        <begin position="259"/>
        <end position="463"/>
    </location>
</feature>
<dbReference type="GO" id="GO:0003677">
    <property type="term" value="F:DNA binding"/>
    <property type="evidence" value="ECO:0007669"/>
    <property type="project" value="InterPro"/>
</dbReference>
<accession>A0A9Q1GDF4</accession>
<feature type="compositionally biased region" description="Polar residues" evidence="2">
    <location>
        <begin position="112"/>
        <end position="128"/>
    </location>
</feature>
<dbReference type="Pfam" id="PF18049">
    <property type="entry name" value="DNA_pol_P_Exo"/>
    <property type="match status" value="1"/>
</dbReference>
<dbReference type="InterPro" id="IPR040940">
    <property type="entry name" value="DNA_pol_P_Exo"/>
</dbReference>
<organism evidence="5 6">
    <name type="scientific">Synaphobranchus kaupii</name>
    <name type="common">Kaup's arrowtooth eel</name>
    <dbReference type="NCBI Taxonomy" id="118154"/>
    <lineage>
        <taxon>Eukaryota</taxon>
        <taxon>Metazoa</taxon>
        <taxon>Chordata</taxon>
        <taxon>Craniata</taxon>
        <taxon>Vertebrata</taxon>
        <taxon>Euteleostomi</taxon>
        <taxon>Actinopterygii</taxon>
        <taxon>Neopterygii</taxon>
        <taxon>Teleostei</taxon>
        <taxon>Anguilliformes</taxon>
        <taxon>Synaphobranchidae</taxon>
        <taxon>Synaphobranchus</taxon>
    </lineage>
</organism>
<dbReference type="Pfam" id="PF00476">
    <property type="entry name" value="DNA_pol_A"/>
    <property type="match status" value="1"/>
</dbReference>
<dbReference type="InterPro" id="IPR043502">
    <property type="entry name" value="DNA/RNA_pol_sf"/>
</dbReference>
<dbReference type="Gene3D" id="3.30.420.10">
    <property type="entry name" value="Ribonuclease H-like superfamily/Ribonuclease H"/>
    <property type="match status" value="1"/>
</dbReference>
<name>A0A9Q1GDF4_SYNKA</name>
<keyword evidence="1" id="KW-0235">DNA replication</keyword>
<dbReference type="GO" id="GO:0006261">
    <property type="term" value="P:DNA-templated DNA replication"/>
    <property type="evidence" value="ECO:0007669"/>
    <property type="project" value="InterPro"/>
</dbReference>
<reference evidence="5" key="1">
    <citation type="journal article" date="2023" name="Science">
        <title>Genome structures resolve the early diversification of teleost fishes.</title>
        <authorList>
            <person name="Parey E."/>
            <person name="Louis A."/>
            <person name="Montfort J."/>
            <person name="Bouchez O."/>
            <person name="Roques C."/>
            <person name="Iampietro C."/>
            <person name="Lluch J."/>
            <person name="Castinel A."/>
            <person name="Donnadieu C."/>
            <person name="Desvignes T."/>
            <person name="Floi Bucao C."/>
            <person name="Jouanno E."/>
            <person name="Wen M."/>
            <person name="Mejri S."/>
            <person name="Dirks R."/>
            <person name="Jansen H."/>
            <person name="Henkel C."/>
            <person name="Chen W.J."/>
            <person name="Zahm M."/>
            <person name="Cabau C."/>
            <person name="Klopp C."/>
            <person name="Thompson A.W."/>
            <person name="Robinson-Rechavi M."/>
            <person name="Braasch I."/>
            <person name="Lecointre G."/>
            <person name="Bobe J."/>
            <person name="Postlethwait J.H."/>
            <person name="Berthelot C."/>
            <person name="Roest Crollius H."/>
            <person name="Guiguen Y."/>
        </authorList>
    </citation>
    <scope>NUCLEOTIDE SEQUENCE</scope>
    <source>
        <strain evidence="5">WJC10195</strain>
    </source>
</reference>
<feature type="region of interest" description="Disordered" evidence="2">
    <location>
        <begin position="668"/>
        <end position="688"/>
    </location>
</feature>
<feature type="compositionally biased region" description="Basic residues" evidence="2">
    <location>
        <begin position="147"/>
        <end position="162"/>
    </location>
</feature>
<dbReference type="GO" id="GO:0003887">
    <property type="term" value="F:DNA-directed DNA polymerase activity"/>
    <property type="evidence" value="ECO:0007669"/>
    <property type="project" value="InterPro"/>
</dbReference>
<gene>
    <name evidence="5" type="ORF">SKAU_G00030090</name>
</gene>
<dbReference type="GO" id="GO:0006302">
    <property type="term" value="P:double-strand break repair"/>
    <property type="evidence" value="ECO:0007669"/>
    <property type="project" value="TreeGrafter"/>
</dbReference>
<dbReference type="SUPFAM" id="SSF56672">
    <property type="entry name" value="DNA/RNA polymerases"/>
    <property type="match status" value="1"/>
</dbReference>
<dbReference type="InterPro" id="IPR002298">
    <property type="entry name" value="DNA_polymerase_A"/>
</dbReference>
<sequence length="688" mass="75548">MEQVRNPVWSDTGAEELGEICREQDRESPFRDTEQQEDQLLCYRDDSEHQENGGRTEGQMERSSQDRPNNASQVNGTGHGDSSKSVQAAGLSSGRLDGEDLAMESSYPVRETTASSEWTSPIPSTTGLSCPEHSLPCHGTANWGIPLKRRRGSPPPRSSKRLGRWEPPRPSQERSRGVPGVRVSEAMEVRKEGLNTHRTVSETHCLPRQQPTHLGGGAELPKPLKQKGVGRSGRGQETHRREEGQDSSSALTSDPAVRDASRLSREERALVLQQAAEAPALVLTMVYQDGSTQLCPKQKSCPSVSGILVLLKTALDVTGPEQSLGSGDSLIYLKLEQRPAWAQQNLDQDQDLFSREMVQRVVSAAQVVVCYKAKDLLRTLLQHFRGDLSWKQVSQCRILDPQIAAWLLDPADSASCFQDLVTKHCGKAAQPPLQPLGPRKASQLNTSLSLLYQLMMELRSSLQTQGLWELFSSMELSMIPVLAAMESHHIHVDKEALKRTSEMLGAKLKQLEQDAHKAAGQQFLVSSSAQLRLLLQLQDLHPLPRIILEYRQIHKIKSTFVDGILSCMKKTYVSSTWNQTSAVSGRLSAKQPLDSPCLFKDSLPLCCGGPAETHPRCLPVADRSSLLLRLAVARFSAQLSAEAEGEDGLSPPTPPAVLSEQSFTSVTVLISTPGRQPGQPPTPTLERA</sequence>
<evidence type="ECO:0000313" key="5">
    <source>
        <dbReference type="EMBL" id="KAJ8382231.1"/>
    </source>
</evidence>
<protein>
    <recommendedName>
        <fullName evidence="7">DNA polymerase nu</fullName>
    </recommendedName>
</protein>
<feature type="domain" description="DNA-directed DNA polymerase family A palm" evidence="3">
    <location>
        <begin position="534"/>
        <end position="592"/>
    </location>
</feature>
<feature type="compositionally biased region" description="Basic and acidic residues" evidence="2">
    <location>
        <begin position="163"/>
        <end position="176"/>
    </location>
</feature>
<dbReference type="Proteomes" id="UP001152622">
    <property type="component" value="Chromosome 1"/>
</dbReference>
<dbReference type="AlphaFoldDB" id="A0A9Q1GDF4"/>
<dbReference type="InterPro" id="IPR001098">
    <property type="entry name" value="DNA-dir_DNA_pol_A_palm_dom"/>
</dbReference>
<feature type="region of interest" description="Disordered" evidence="2">
    <location>
        <begin position="1"/>
        <end position="183"/>
    </location>
</feature>
<feature type="compositionally biased region" description="Pro residues" evidence="2">
    <location>
        <begin position="678"/>
        <end position="688"/>
    </location>
</feature>
<evidence type="ECO:0000313" key="6">
    <source>
        <dbReference type="Proteomes" id="UP001152622"/>
    </source>
</evidence>
<feature type="compositionally biased region" description="Basic and acidic residues" evidence="2">
    <location>
        <begin position="234"/>
        <end position="244"/>
    </location>
</feature>
<keyword evidence="6" id="KW-1185">Reference proteome</keyword>
<dbReference type="EMBL" id="JAINUF010000001">
    <property type="protein sequence ID" value="KAJ8382231.1"/>
    <property type="molecule type" value="Genomic_DNA"/>
</dbReference>
<dbReference type="InterPro" id="IPR036397">
    <property type="entry name" value="RNaseH_sf"/>
</dbReference>
<comment type="caution">
    <text evidence="5">The sequence shown here is derived from an EMBL/GenBank/DDBJ whole genome shotgun (WGS) entry which is preliminary data.</text>
</comment>
<feature type="region of interest" description="Disordered" evidence="2">
    <location>
        <begin position="195"/>
        <end position="262"/>
    </location>
</feature>
<proteinExistence type="predicted"/>
<evidence type="ECO:0000259" key="3">
    <source>
        <dbReference type="Pfam" id="PF00476"/>
    </source>
</evidence>
<feature type="compositionally biased region" description="Polar residues" evidence="2">
    <location>
        <begin position="66"/>
        <end position="76"/>
    </location>
</feature>
<evidence type="ECO:0000256" key="1">
    <source>
        <dbReference type="ARBA" id="ARBA00022705"/>
    </source>
</evidence>
<evidence type="ECO:0008006" key="7">
    <source>
        <dbReference type="Google" id="ProtNLM"/>
    </source>
</evidence>
<feature type="compositionally biased region" description="Basic and acidic residues" evidence="2">
    <location>
        <begin position="19"/>
        <end position="34"/>
    </location>
</feature>
<dbReference type="OrthoDB" id="275278at2759"/>
<evidence type="ECO:0000259" key="4">
    <source>
        <dbReference type="Pfam" id="PF18049"/>
    </source>
</evidence>
<feature type="compositionally biased region" description="Basic and acidic residues" evidence="2">
    <location>
        <begin position="43"/>
        <end position="65"/>
    </location>
</feature>
<evidence type="ECO:0000256" key="2">
    <source>
        <dbReference type="SAM" id="MobiDB-lite"/>
    </source>
</evidence>
<dbReference type="PANTHER" id="PTHR10133">
    <property type="entry name" value="DNA POLYMERASE I"/>
    <property type="match status" value="1"/>
</dbReference>
<dbReference type="Gene3D" id="1.20.1060.10">
    <property type="entry name" value="Taq DNA Polymerase, Chain T, domain 4"/>
    <property type="match status" value="1"/>
</dbReference>
<dbReference type="PANTHER" id="PTHR10133:SF27">
    <property type="entry name" value="DNA POLYMERASE NU"/>
    <property type="match status" value="1"/>
</dbReference>